<keyword evidence="3" id="KW-1185">Reference proteome</keyword>
<dbReference type="Proteomes" id="UP001066276">
    <property type="component" value="Chromosome 6"/>
</dbReference>
<evidence type="ECO:0000313" key="3">
    <source>
        <dbReference type="Proteomes" id="UP001066276"/>
    </source>
</evidence>
<accession>A0AAV7QRQ4</accession>
<name>A0AAV7QRQ4_PLEWA</name>
<comment type="caution">
    <text evidence="2">The sequence shown here is derived from an EMBL/GenBank/DDBJ whole genome shotgun (WGS) entry which is preliminary data.</text>
</comment>
<sequence>MCGQKTTPFRCSVSLGSWDLVSQLVARGQRTGRQGSPLADARPFKQERSPGSSNSRRLRQGLADRGVGVQPVPSAAAISPRGTPPRRPAAPGRLVMAEHLLLNRKVIIARKTSMITTHFPHDREIKAHCVVHHG</sequence>
<evidence type="ECO:0000256" key="1">
    <source>
        <dbReference type="SAM" id="MobiDB-lite"/>
    </source>
</evidence>
<proteinExistence type="predicted"/>
<evidence type="ECO:0000313" key="2">
    <source>
        <dbReference type="EMBL" id="KAJ1143187.1"/>
    </source>
</evidence>
<protein>
    <submittedName>
        <fullName evidence="2">Uncharacterized protein</fullName>
    </submittedName>
</protein>
<dbReference type="EMBL" id="JANPWB010000010">
    <property type="protein sequence ID" value="KAJ1143187.1"/>
    <property type="molecule type" value="Genomic_DNA"/>
</dbReference>
<organism evidence="2 3">
    <name type="scientific">Pleurodeles waltl</name>
    <name type="common">Iberian ribbed newt</name>
    <dbReference type="NCBI Taxonomy" id="8319"/>
    <lineage>
        <taxon>Eukaryota</taxon>
        <taxon>Metazoa</taxon>
        <taxon>Chordata</taxon>
        <taxon>Craniata</taxon>
        <taxon>Vertebrata</taxon>
        <taxon>Euteleostomi</taxon>
        <taxon>Amphibia</taxon>
        <taxon>Batrachia</taxon>
        <taxon>Caudata</taxon>
        <taxon>Salamandroidea</taxon>
        <taxon>Salamandridae</taxon>
        <taxon>Pleurodelinae</taxon>
        <taxon>Pleurodeles</taxon>
    </lineage>
</organism>
<reference evidence="2" key="1">
    <citation type="journal article" date="2022" name="bioRxiv">
        <title>Sequencing and chromosome-scale assembly of the giantPleurodeles waltlgenome.</title>
        <authorList>
            <person name="Brown T."/>
            <person name="Elewa A."/>
            <person name="Iarovenko S."/>
            <person name="Subramanian E."/>
            <person name="Araus A.J."/>
            <person name="Petzold A."/>
            <person name="Susuki M."/>
            <person name="Suzuki K.-i.T."/>
            <person name="Hayashi T."/>
            <person name="Toyoda A."/>
            <person name="Oliveira C."/>
            <person name="Osipova E."/>
            <person name="Leigh N.D."/>
            <person name="Simon A."/>
            <person name="Yun M.H."/>
        </authorList>
    </citation>
    <scope>NUCLEOTIDE SEQUENCE</scope>
    <source>
        <strain evidence="2">20211129_DDA</strain>
        <tissue evidence="2">Liver</tissue>
    </source>
</reference>
<feature type="region of interest" description="Disordered" evidence="1">
    <location>
        <begin position="28"/>
        <end position="91"/>
    </location>
</feature>
<dbReference type="AlphaFoldDB" id="A0AAV7QRQ4"/>
<gene>
    <name evidence="2" type="ORF">NDU88_009498</name>
</gene>